<dbReference type="AlphaFoldDB" id="A0A167LPB1"/>
<organism evidence="4 5">
    <name type="scientific">Calocera viscosa (strain TUFC12733)</name>
    <dbReference type="NCBI Taxonomy" id="1330018"/>
    <lineage>
        <taxon>Eukaryota</taxon>
        <taxon>Fungi</taxon>
        <taxon>Dikarya</taxon>
        <taxon>Basidiomycota</taxon>
        <taxon>Agaricomycotina</taxon>
        <taxon>Dacrymycetes</taxon>
        <taxon>Dacrymycetales</taxon>
        <taxon>Dacrymycetaceae</taxon>
        <taxon>Calocera</taxon>
    </lineage>
</organism>
<feature type="domain" description="CxC6 like cysteine cluster associated with KDZ" evidence="3">
    <location>
        <begin position="341"/>
        <end position="405"/>
    </location>
</feature>
<dbReference type="Pfam" id="PF18718">
    <property type="entry name" value="CxC5"/>
    <property type="match status" value="1"/>
</dbReference>
<evidence type="ECO:0000259" key="2">
    <source>
        <dbReference type="Pfam" id="PF18718"/>
    </source>
</evidence>
<feature type="domain" description="CxC5 like cysteine cluster associated with KDZ" evidence="2">
    <location>
        <begin position="119"/>
        <end position="243"/>
    </location>
</feature>
<dbReference type="InterPro" id="IPR041539">
    <property type="entry name" value="CxC5"/>
</dbReference>
<reference evidence="4 5" key="1">
    <citation type="journal article" date="2016" name="Mol. Biol. Evol.">
        <title>Comparative Genomics of Early-Diverging Mushroom-Forming Fungi Provides Insights into the Origins of Lignocellulose Decay Capabilities.</title>
        <authorList>
            <person name="Nagy L.G."/>
            <person name="Riley R."/>
            <person name="Tritt A."/>
            <person name="Adam C."/>
            <person name="Daum C."/>
            <person name="Floudas D."/>
            <person name="Sun H."/>
            <person name="Yadav J.S."/>
            <person name="Pangilinan J."/>
            <person name="Larsson K.H."/>
            <person name="Matsuura K."/>
            <person name="Barry K."/>
            <person name="Labutti K."/>
            <person name="Kuo R."/>
            <person name="Ohm R.A."/>
            <person name="Bhattacharya S.S."/>
            <person name="Shirouzu T."/>
            <person name="Yoshinaga Y."/>
            <person name="Martin F.M."/>
            <person name="Grigoriev I.V."/>
            <person name="Hibbett D.S."/>
        </authorList>
    </citation>
    <scope>NUCLEOTIDE SEQUENCE [LARGE SCALE GENOMIC DNA]</scope>
    <source>
        <strain evidence="4 5">TUFC12733</strain>
    </source>
</reference>
<dbReference type="OrthoDB" id="2527272at2759"/>
<dbReference type="Pfam" id="PF18721">
    <property type="entry name" value="CxC6"/>
    <property type="match status" value="1"/>
</dbReference>
<keyword evidence="5" id="KW-1185">Reference proteome</keyword>
<dbReference type="Proteomes" id="UP000076738">
    <property type="component" value="Unassembled WGS sequence"/>
</dbReference>
<evidence type="ECO:0008006" key="6">
    <source>
        <dbReference type="Google" id="ProtNLM"/>
    </source>
</evidence>
<sequence>MNLLTLVLVLWRLRQFLGNISVQQVVAFLAFSRRLQSRIAWQQITRIDELDTPPKTLPNTVIIFLANAIDASPTQVTGLWNALREVVWLPGFNPSAVAVPLVDDFAPFARLAQSFSLGIEELYPPTRVCTRNGCPEFLNNNRRQPLHDARRYCAGLYTLGRGAFPVIVVSLRCRSCRATYCLNYYREEGEDGLEERVYFGGVPAVVHAEKHMLFERQLCELFRAQTVHAHASATANARTYDQALRQTSTRSVGSYDAPPLRGEWVSDLFDLFALLLHHSEQQTSLRLPEIARSQAERLFRAMQERNTFIARNGQPHWRHACDLCLKVVQRGDVQKMIQCAVTDGIAIGRPCCAVHNCPLPLTTNRARFCAAHAGHEPLCAVEGCQVPKKEGKLTCSILEHQALEDKYKAPGKSFSMLTHRRRQAYERGGEGEDAEGKVLRARFGRNRTHNEQLVVRPCGVIVGRGTFYGAEALGSVIDFIMSIFPTRPSMPDVLFFDNNCNLRRHLENRAKEVRQHFEHTTLVVDAFHWDTKHKLSGDQYCSMYCNPAVYPDLYDETRPNKWLFNSSACEQANAWLRKFAAQTHEMTAVRFEFFLDEVIKAHNEHIILELARGNHFPHHIPASTLA</sequence>
<gene>
    <name evidence="4" type="ORF">CALVIDRAFT_482446</name>
</gene>
<evidence type="ECO:0000313" key="5">
    <source>
        <dbReference type="Proteomes" id="UP000076738"/>
    </source>
</evidence>
<feature type="signal peptide" evidence="1">
    <location>
        <begin position="1"/>
        <end position="18"/>
    </location>
</feature>
<accession>A0A167LPB1</accession>
<proteinExistence type="predicted"/>
<evidence type="ECO:0000259" key="3">
    <source>
        <dbReference type="Pfam" id="PF18721"/>
    </source>
</evidence>
<protein>
    <recommendedName>
        <fullName evidence="6">CxC5 like cysteine cluster associated with KDZ domain-containing protein</fullName>
    </recommendedName>
</protein>
<dbReference type="STRING" id="1330018.A0A167LPB1"/>
<keyword evidence="1" id="KW-0732">Signal</keyword>
<dbReference type="InterPro" id="IPR040898">
    <property type="entry name" value="CxC6"/>
</dbReference>
<evidence type="ECO:0000313" key="4">
    <source>
        <dbReference type="EMBL" id="KZO95894.1"/>
    </source>
</evidence>
<dbReference type="EMBL" id="KV417287">
    <property type="protein sequence ID" value="KZO95894.1"/>
    <property type="molecule type" value="Genomic_DNA"/>
</dbReference>
<evidence type="ECO:0000256" key="1">
    <source>
        <dbReference type="SAM" id="SignalP"/>
    </source>
</evidence>
<feature type="chain" id="PRO_5007889966" description="CxC5 like cysteine cluster associated with KDZ domain-containing protein" evidence="1">
    <location>
        <begin position="19"/>
        <end position="626"/>
    </location>
</feature>
<name>A0A167LPB1_CALVF</name>